<evidence type="ECO:0000313" key="3">
    <source>
        <dbReference type="Proteomes" id="UP000298493"/>
    </source>
</evidence>
<reference evidence="2 3" key="1">
    <citation type="submission" date="2019-04" db="EMBL/GenBank/DDBJ databases">
        <title>High contiguity whole genome sequence and gene annotation resource for two Venturia nashicola isolates.</title>
        <authorList>
            <person name="Prokchorchik M."/>
            <person name="Won K."/>
            <person name="Lee Y."/>
            <person name="Choi E.D."/>
            <person name="Segonzac C."/>
            <person name="Sohn K.H."/>
        </authorList>
    </citation>
    <scope>NUCLEOTIDE SEQUENCE [LARGE SCALE GENOMIC DNA]</scope>
    <source>
        <strain evidence="2 3">PRI2</strain>
    </source>
</reference>
<proteinExistence type="predicted"/>
<sequence length="93" mass="10141">MTRKDRLTAGQCRVRFPGVDVLTGDYLQLRSLADQGQGKHATQHATLEKAQWHNGDSTGTTGTGMDKAGKEVANKEEGETVSKQVMVRLGQEQ</sequence>
<organism evidence="2 3">
    <name type="scientific">Venturia nashicola</name>
    <dbReference type="NCBI Taxonomy" id="86259"/>
    <lineage>
        <taxon>Eukaryota</taxon>
        <taxon>Fungi</taxon>
        <taxon>Dikarya</taxon>
        <taxon>Ascomycota</taxon>
        <taxon>Pezizomycotina</taxon>
        <taxon>Dothideomycetes</taxon>
        <taxon>Pleosporomycetidae</taxon>
        <taxon>Venturiales</taxon>
        <taxon>Venturiaceae</taxon>
        <taxon>Venturia</taxon>
    </lineage>
</organism>
<dbReference type="EMBL" id="SNSC02000013">
    <property type="protein sequence ID" value="TID18848.1"/>
    <property type="molecule type" value="Genomic_DNA"/>
</dbReference>
<keyword evidence="3" id="KW-1185">Reference proteome</keyword>
<gene>
    <name evidence="2" type="ORF">E6O75_ATG05969</name>
</gene>
<protein>
    <submittedName>
        <fullName evidence="2">Uncharacterized protein</fullName>
    </submittedName>
</protein>
<accession>A0A4Z1NYY0</accession>
<evidence type="ECO:0000313" key="2">
    <source>
        <dbReference type="EMBL" id="TID18848.1"/>
    </source>
</evidence>
<name>A0A4Z1NYY0_9PEZI</name>
<dbReference type="AlphaFoldDB" id="A0A4Z1NYY0"/>
<comment type="caution">
    <text evidence="2">The sequence shown here is derived from an EMBL/GenBank/DDBJ whole genome shotgun (WGS) entry which is preliminary data.</text>
</comment>
<feature type="compositionally biased region" description="Basic and acidic residues" evidence="1">
    <location>
        <begin position="67"/>
        <end position="80"/>
    </location>
</feature>
<evidence type="ECO:0000256" key="1">
    <source>
        <dbReference type="SAM" id="MobiDB-lite"/>
    </source>
</evidence>
<dbReference type="Proteomes" id="UP000298493">
    <property type="component" value="Unassembled WGS sequence"/>
</dbReference>
<feature type="region of interest" description="Disordered" evidence="1">
    <location>
        <begin position="34"/>
        <end position="83"/>
    </location>
</feature>